<protein>
    <submittedName>
        <fullName evidence="1">Uncharacterized protein</fullName>
    </submittedName>
</protein>
<dbReference type="OrthoDB" id="1135783at2"/>
<dbReference type="RefSeq" id="WP_132008897.1">
    <property type="nucleotide sequence ID" value="NZ_SMFK01000017.1"/>
</dbReference>
<name>A0A4R5C3L2_9FLAO</name>
<reference evidence="1 2" key="1">
    <citation type="submission" date="2019-03" db="EMBL/GenBank/DDBJ databases">
        <title>Flavobacterium AR-3-4 sp. nov. isolated from arctic soil.</title>
        <authorList>
            <person name="Chaudhary D.K."/>
        </authorList>
    </citation>
    <scope>NUCLEOTIDE SEQUENCE [LARGE SCALE GENOMIC DNA]</scope>
    <source>
        <strain evidence="1 2">AR-3-4</strain>
    </source>
</reference>
<gene>
    <name evidence="1" type="ORF">E0F76_16850</name>
</gene>
<accession>A0A4R5C3L2</accession>
<comment type="caution">
    <text evidence="1">The sequence shown here is derived from an EMBL/GenBank/DDBJ whole genome shotgun (WGS) entry which is preliminary data.</text>
</comment>
<dbReference type="EMBL" id="SMFK01000017">
    <property type="protein sequence ID" value="TDD94271.1"/>
    <property type="molecule type" value="Genomic_DNA"/>
</dbReference>
<organism evidence="1 2">
    <name type="scientific">Flavobacterium cellulosilyticum</name>
    <dbReference type="NCBI Taxonomy" id="2541731"/>
    <lineage>
        <taxon>Bacteria</taxon>
        <taxon>Pseudomonadati</taxon>
        <taxon>Bacteroidota</taxon>
        <taxon>Flavobacteriia</taxon>
        <taxon>Flavobacteriales</taxon>
        <taxon>Flavobacteriaceae</taxon>
        <taxon>Flavobacterium</taxon>
    </lineage>
</organism>
<sequence length="169" mass="19934">MKKQNIKNEDPSLNFRLPKELRAQVAKEAELLNVTVSNYLRNHLDDFYSGKLFEKEIVFDHSHELINSNEFLQLVVWVFSKRKNEKCIATNDQLNRYIRTIKKLEGILPDSLVIEFDKVLMDLIRVQGDTSSFRFFKFCGQSYTTPGFDYEKLESFILNEMNSYFATKI</sequence>
<dbReference type="Proteomes" id="UP000295479">
    <property type="component" value="Unassembled WGS sequence"/>
</dbReference>
<keyword evidence="2" id="KW-1185">Reference proteome</keyword>
<evidence type="ECO:0000313" key="1">
    <source>
        <dbReference type="EMBL" id="TDD94271.1"/>
    </source>
</evidence>
<proteinExistence type="predicted"/>
<dbReference type="AlphaFoldDB" id="A0A4R5C3L2"/>
<evidence type="ECO:0000313" key="2">
    <source>
        <dbReference type="Proteomes" id="UP000295479"/>
    </source>
</evidence>